<feature type="domain" description="CusB-like beta-barrel" evidence="8">
    <location>
        <begin position="250"/>
        <end position="326"/>
    </location>
</feature>
<evidence type="ECO:0000256" key="3">
    <source>
        <dbReference type="SAM" id="Phobius"/>
    </source>
</evidence>
<dbReference type="InterPro" id="IPR058649">
    <property type="entry name" value="CzcB_C"/>
</dbReference>
<dbReference type="Pfam" id="PF25919">
    <property type="entry name" value="BSH_CusB"/>
    <property type="match status" value="1"/>
</dbReference>
<dbReference type="Pfam" id="PF25954">
    <property type="entry name" value="Beta-barrel_RND_2"/>
    <property type="match status" value="1"/>
</dbReference>
<name>A0ABS3C0U4_9BACT</name>
<evidence type="ECO:0000313" key="10">
    <source>
        <dbReference type="EMBL" id="MBN7810740.1"/>
    </source>
</evidence>
<comment type="caution">
    <text evidence="10">The sequence shown here is derived from an EMBL/GenBank/DDBJ whole genome shotgun (WGS) entry which is preliminary data.</text>
</comment>
<dbReference type="Pfam" id="PF19335">
    <property type="entry name" value="HMBD"/>
    <property type="match status" value="1"/>
</dbReference>
<dbReference type="InterPro" id="IPR058792">
    <property type="entry name" value="Beta-barrel_RND_2"/>
</dbReference>
<dbReference type="InterPro" id="IPR051909">
    <property type="entry name" value="MFP_Cation_Efflux"/>
</dbReference>
<keyword evidence="3" id="KW-1133">Transmembrane helix</keyword>
<evidence type="ECO:0000259" key="5">
    <source>
        <dbReference type="Pfam" id="PF19335"/>
    </source>
</evidence>
<feature type="domain" description="Heavy metal binding" evidence="5">
    <location>
        <begin position="48"/>
        <end position="74"/>
    </location>
</feature>
<evidence type="ECO:0000259" key="6">
    <source>
        <dbReference type="Pfam" id="PF25869"/>
    </source>
</evidence>
<evidence type="ECO:0000259" key="8">
    <source>
        <dbReference type="Pfam" id="PF25954"/>
    </source>
</evidence>
<dbReference type="InterPro" id="IPR021782">
    <property type="entry name" value="DUF3347"/>
</dbReference>
<feature type="domain" description="CusB-like three alpha-helical bundle" evidence="6">
    <location>
        <begin position="163"/>
        <end position="212"/>
    </location>
</feature>
<gene>
    <name evidence="10" type="ORF">J0A68_07230</name>
</gene>
<keyword evidence="11" id="KW-1185">Reference proteome</keyword>
<dbReference type="PANTHER" id="PTHR30097:SF4">
    <property type="entry name" value="SLR6042 PROTEIN"/>
    <property type="match status" value="1"/>
</dbReference>
<proteinExistence type="inferred from homology"/>
<comment type="similarity">
    <text evidence="1">Belongs to the membrane fusion protein (MFP) (TC 8.A.1) family.</text>
</comment>
<feature type="domain" description="CusB-like barrel-sandwich hybrid" evidence="7">
    <location>
        <begin position="128"/>
        <end position="245"/>
    </location>
</feature>
<keyword evidence="3" id="KW-0812">Transmembrane</keyword>
<dbReference type="InterPro" id="IPR006143">
    <property type="entry name" value="RND_pump_MFP"/>
</dbReference>
<dbReference type="Gene3D" id="2.40.30.170">
    <property type="match status" value="1"/>
</dbReference>
<sequence length="589" mass="64141">MKKIFENKTVLILSTLILGALIGWILKPSASPSEAEHDHVGEAGANTVWTCSMHPQIRLGEPGSCPICGMDLIPTNQMSSGSGNPLVYEMTPEAVALANIHTTRVGGTNAAGELFLTGKIQADERENASVTAKFPGRIEKLYVTFTGERVQVGQKLATLYSPELLSAQRELIEAGKSKADFPELYQAAKEKLRLWKLTEAQIQAIEQSGKVSEQIDILADQSGVVTQRNVALGDYVSTGQVLFNVVNLNKLWVLLDAYESDLASIKLGDPISFSVAGLPGETFTAKVSFIDPLLDPNTRAASVRAEISNSGQKLKPEMFVTAQVKTRTAQPGSDLTVPRTAILWSGKRSVVYVKVPAERPSFEMREVSLGARMGDNYLVESGLQPGEEIVTHGAFAIDAAAQLSGQFSMMNRPETKSLEVSPEFKSQITQVAEAYFGIKNALVNDDLEGTKKGVSLLSQELSKVNMSLVKDQAHVQWMNQLNGLKEASQKINASPSLEEARKHFSMLSFHILEMTETFGINKDVVYKDYCPMAFGDQGAYWLSEKKDITNPYFGASMLTCGEVKQTYLKGQPVLNLAGSNPAPAPLHNH</sequence>
<evidence type="ECO:0000256" key="2">
    <source>
        <dbReference type="ARBA" id="ARBA00022448"/>
    </source>
</evidence>
<evidence type="ECO:0000259" key="7">
    <source>
        <dbReference type="Pfam" id="PF25919"/>
    </source>
</evidence>
<dbReference type="Pfam" id="PF11827">
    <property type="entry name" value="DUF3347"/>
    <property type="match status" value="1"/>
</dbReference>
<dbReference type="InterPro" id="IPR045800">
    <property type="entry name" value="HMBD"/>
</dbReference>
<feature type="domain" description="DUF3347" evidence="4">
    <location>
        <begin position="431"/>
        <end position="522"/>
    </location>
</feature>
<evidence type="ECO:0000313" key="11">
    <source>
        <dbReference type="Proteomes" id="UP000664317"/>
    </source>
</evidence>
<protein>
    <submittedName>
        <fullName evidence="10">Efflux RND transporter periplasmic adaptor subunit</fullName>
    </submittedName>
</protein>
<dbReference type="Pfam" id="PF25869">
    <property type="entry name" value="3HB_CusB"/>
    <property type="match status" value="1"/>
</dbReference>
<feature type="domain" description="CzcB-like C-terminal circularly permuted SH3-like" evidence="9">
    <location>
        <begin position="335"/>
        <end position="397"/>
    </location>
</feature>
<dbReference type="Gene3D" id="6.10.140.730">
    <property type="match status" value="1"/>
</dbReference>
<organism evidence="10 11">
    <name type="scientific">Algoriphagus oliviformis</name>
    <dbReference type="NCBI Taxonomy" id="2811231"/>
    <lineage>
        <taxon>Bacteria</taxon>
        <taxon>Pseudomonadati</taxon>
        <taxon>Bacteroidota</taxon>
        <taxon>Cytophagia</taxon>
        <taxon>Cytophagales</taxon>
        <taxon>Cyclobacteriaceae</taxon>
        <taxon>Algoriphagus</taxon>
    </lineage>
</organism>
<evidence type="ECO:0000259" key="4">
    <source>
        <dbReference type="Pfam" id="PF11827"/>
    </source>
</evidence>
<dbReference type="Gene3D" id="2.40.420.20">
    <property type="match status" value="1"/>
</dbReference>
<dbReference type="PANTHER" id="PTHR30097">
    <property type="entry name" value="CATION EFFLUX SYSTEM PROTEIN CUSB"/>
    <property type="match status" value="1"/>
</dbReference>
<keyword evidence="3" id="KW-0472">Membrane</keyword>
<evidence type="ECO:0000256" key="1">
    <source>
        <dbReference type="ARBA" id="ARBA00009477"/>
    </source>
</evidence>
<dbReference type="Proteomes" id="UP000664317">
    <property type="component" value="Unassembled WGS sequence"/>
</dbReference>
<dbReference type="NCBIfam" id="TIGR01730">
    <property type="entry name" value="RND_mfp"/>
    <property type="match status" value="1"/>
</dbReference>
<accession>A0ABS3C0U4</accession>
<dbReference type="InterPro" id="IPR058791">
    <property type="entry name" value="3HB_CusB"/>
</dbReference>
<dbReference type="InterPro" id="IPR058790">
    <property type="entry name" value="BSH_CusB"/>
</dbReference>
<dbReference type="Pfam" id="PF25975">
    <property type="entry name" value="CzcB_C"/>
    <property type="match status" value="1"/>
</dbReference>
<feature type="transmembrane region" description="Helical" evidence="3">
    <location>
        <begin position="9"/>
        <end position="26"/>
    </location>
</feature>
<evidence type="ECO:0000259" key="9">
    <source>
        <dbReference type="Pfam" id="PF25975"/>
    </source>
</evidence>
<dbReference type="EMBL" id="JAFKCT010000002">
    <property type="protein sequence ID" value="MBN7810740.1"/>
    <property type="molecule type" value="Genomic_DNA"/>
</dbReference>
<keyword evidence="2" id="KW-0813">Transport</keyword>
<dbReference type="SUPFAM" id="SSF111369">
    <property type="entry name" value="HlyD-like secretion proteins"/>
    <property type="match status" value="1"/>
</dbReference>
<reference evidence="10 11" key="1">
    <citation type="submission" date="2021-03" db="EMBL/GenBank/DDBJ databases">
        <title>novel species isolated from a fishpond in China.</title>
        <authorList>
            <person name="Lu H."/>
            <person name="Cai Z."/>
        </authorList>
    </citation>
    <scope>NUCLEOTIDE SEQUENCE [LARGE SCALE GENOMIC DNA]</scope>
    <source>
        <strain evidence="10 11">H41</strain>
    </source>
</reference>